<gene>
    <name evidence="1" type="ORF">GCM10017600_89310</name>
</gene>
<reference evidence="1" key="1">
    <citation type="journal article" date="2014" name="Int. J. Syst. Evol. Microbiol.">
        <title>Complete genome sequence of Corynebacterium casei LMG S-19264T (=DSM 44701T), isolated from a smear-ripened cheese.</title>
        <authorList>
            <consortium name="US DOE Joint Genome Institute (JGI-PGF)"/>
            <person name="Walter F."/>
            <person name="Albersmeier A."/>
            <person name="Kalinowski J."/>
            <person name="Ruckert C."/>
        </authorList>
    </citation>
    <scope>NUCLEOTIDE SEQUENCE</scope>
    <source>
        <strain evidence="1">VKM Ac-2007</strain>
    </source>
</reference>
<evidence type="ECO:0000313" key="1">
    <source>
        <dbReference type="EMBL" id="GLK15512.1"/>
    </source>
</evidence>
<proteinExistence type="predicted"/>
<accession>A0A9W6IBA3</accession>
<name>A0A9W6IBA3_9ACTN</name>
<dbReference type="Proteomes" id="UP001143474">
    <property type="component" value="Unassembled WGS sequence"/>
</dbReference>
<comment type="caution">
    <text evidence="1">The sequence shown here is derived from an EMBL/GenBank/DDBJ whole genome shotgun (WGS) entry which is preliminary data.</text>
</comment>
<evidence type="ECO:0000313" key="2">
    <source>
        <dbReference type="Proteomes" id="UP001143474"/>
    </source>
</evidence>
<sequence>MIAGIGDLAAQIGAAGIAIEPQNHAFGQEAGPGLADEARLVRIARLALETEEIIARRLELGLDPPIGIDSDAQMADPVDMGRVSLMPVMIRVIRVRIVIAMWGLCGTCVARM</sequence>
<organism evidence="1 2">
    <name type="scientific">Streptosporangium carneum</name>
    <dbReference type="NCBI Taxonomy" id="47481"/>
    <lineage>
        <taxon>Bacteria</taxon>
        <taxon>Bacillati</taxon>
        <taxon>Actinomycetota</taxon>
        <taxon>Actinomycetes</taxon>
        <taxon>Streptosporangiales</taxon>
        <taxon>Streptosporangiaceae</taxon>
        <taxon>Streptosporangium</taxon>
    </lineage>
</organism>
<keyword evidence="2" id="KW-1185">Reference proteome</keyword>
<protein>
    <submittedName>
        <fullName evidence="1">Uncharacterized protein</fullName>
    </submittedName>
</protein>
<reference evidence="1" key="2">
    <citation type="submission" date="2023-01" db="EMBL/GenBank/DDBJ databases">
        <authorList>
            <person name="Sun Q."/>
            <person name="Evtushenko L."/>
        </authorList>
    </citation>
    <scope>NUCLEOTIDE SEQUENCE</scope>
    <source>
        <strain evidence="1">VKM Ac-2007</strain>
    </source>
</reference>
<dbReference type="AlphaFoldDB" id="A0A9W6IBA3"/>
<dbReference type="EMBL" id="BSEV01000103">
    <property type="protein sequence ID" value="GLK15512.1"/>
    <property type="molecule type" value="Genomic_DNA"/>
</dbReference>